<dbReference type="SUPFAM" id="SSF51445">
    <property type="entry name" value="(Trans)glycosidases"/>
    <property type="match status" value="1"/>
</dbReference>
<dbReference type="PRINTS" id="PR00741">
    <property type="entry name" value="GLHYDRLASE29"/>
</dbReference>
<name>A0A4R1BC28_9BACT</name>
<dbReference type="EMBL" id="SJZI01000042">
    <property type="protein sequence ID" value="TCJ14586.1"/>
    <property type="molecule type" value="Genomic_DNA"/>
</dbReference>
<sequence length="496" mass="55708">MKYCARILFSCFLLNASVTHAQSADNQAKDEHSMINVKEEKNAGHSTHPDAQWYPNAGLGLFIHWGLSSVKDLDASWPMIPGRALANKVLDTMELLRVIREKDYNLKGKQPDITPNEYWAMAKEFNPGSYDPDKWIKAAKDAGFTYAVLTTKHHEGFAMWPSNFGNFSTKNFMGGRDLVKPFIDACRKYGLKVGLYYSPPDWYFDKDYMNFLYYRGPQKNPGLPVVDADLNPRTTKKTAEEIQQHQAEFATYVRGQIEEILTRWGKIDLLWFDGKAPIPDGGNLITQDEIRRLQPGIVINPRMHGKGDFITFERNPPKEDPGEVWAEFCNPWTGSWANSNTRPFRSNGFILGQLVACKAWGVNYLLGVGPKADGSMPDAVYKNMKVVEEWMKVNGAALQNAKQLPVGESASVPATAKGNIRYLFAIPQFREKGTSDEDMLPATDTTLVLKTTMKPKAVKLLGAAKALNFAFNNNEISIELPASLRTRLVDVVQVEL</sequence>
<evidence type="ECO:0000256" key="5">
    <source>
        <dbReference type="ARBA" id="ARBA00022801"/>
    </source>
</evidence>
<evidence type="ECO:0000256" key="2">
    <source>
        <dbReference type="ARBA" id="ARBA00007951"/>
    </source>
</evidence>
<dbReference type="InterPro" id="IPR000933">
    <property type="entry name" value="Glyco_hydro_29"/>
</dbReference>
<dbReference type="PANTHER" id="PTHR10030:SF37">
    <property type="entry name" value="ALPHA-L-FUCOSIDASE-RELATED"/>
    <property type="match status" value="1"/>
</dbReference>
<protein>
    <recommendedName>
        <fullName evidence="3">alpha-L-fucosidase</fullName>
        <ecNumber evidence="3">3.2.1.51</ecNumber>
    </recommendedName>
</protein>
<dbReference type="GO" id="GO:0004560">
    <property type="term" value="F:alpha-L-fucosidase activity"/>
    <property type="evidence" value="ECO:0007669"/>
    <property type="project" value="InterPro"/>
</dbReference>
<dbReference type="EC" id="3.2.1.51" evidence="3"/>
<dbReference type="GO" id="GO:0005764">
    <property type="term" value="C:lysosome"/>
    <property type="evidence" value="ECO:0007669"/>
    <property type="project" value="TreeGrafter"/>
</dbReference>
<accession>A0A4R1BC28</accession>
<proteinExistence type="inferred from homology"/>
<evidence type="ECO:0000313" key="10">
    <source>
        <dbReference type="Proteomes" id="UP000295334"/>
    </source>
</evidence>
<dbReference type="AlphaFoldDB" id="A0A4R1BC28"/>
<dbReference type="GO" id="GO:0016139">
    <property type="term" value="P:glycoside catabolic process"/>
    <property type="evidence" value="ECO:0007669"/>
    <property type="project" value="TreeGrafter"/>
</dbReference>
<evidence type="ECO:0000256" key="6">
    <source>
        <dbReference type="ARBA" id="ARBA00023295"/>
    </source>
</evidence>
<evidence type="ECO:0000256" key="7">
    <source>
        <dbReference type="SAM" id="SignalP"/>
    </source>
</evidence>
<organism evidence="9 10">
    <name type="scientific">Flaviaesturariibacter flavus</name>
    <dbReference type="NCBI Taxonomy" id="2502780"/>
    <lineage>
        <taxon>Bacteria</taxon>
        <taxon>Pseudomonadati</taxon>
        <taxon>Bacteroidota</taxon>
        <taxon>Chitinophagia</taxon>
        <taxon>Chitinophagales</taxon>
        <taxon>Chitinophagaceae</taxon>
        <taxon>Flaviaestuariibacter</taxon>
    </lineage>
</organism>
<keyword evidence="5 9" id="KW-0378">Hydrolase</keyword>
<feature type="domain" description="Glycoside hydrolase family 29 N-terminal" evidence="8">
    <location>
        <begin position="39"/>
        <end position="395"/>
    </location>
</feature>
<evidence type="ECO:0000256" key="3">
    <source>
        <dbReference type="ARBA" id="ARBA00012662"/>
    </source>
</evidence>
<dbReference type="InterPro" id="IPR057739">
    <property type="entry name" value="Glyco_hydro_29_N"/>
</dbReference>
<dbReference type="Pfam" id="PF01120">
    <property type="entry name" value="Alpha_L_fucos"/>
    <property type="match status" value="1"/>
</dbReference>
<comment type="caution">
    <text evidence="9">The sequence shown here is derived from an EMBL/GenBank/DDBJ whole genome shotgun (WGS) entry which is preliminary data.</text>
</comment>
<dbReference type="Proteomes" id="UP000295334">
    <property type="component" value="Unassembled WGS sequence"/>
</dbReference>
<keyword evidence="4 7" id="KW-0732">Signal</keyword>
<dbReference type="InterPro" id="IPR016286">
    <property type="entry name" value="FUC_metazoa-typ"/>
</dbReference>
<dbReference type="GO" id="GO:0006004">
    <property type="term" value="P:fucose metabolic process"/>
    <property type="evidence" value="ECO:0007669"/>
    <property type="project" value="InterPro"/>
</dbReference>
<evidence type="ECO:0000313" key="9">
    <source>
        <dbReference type="EMBL" id="TCJ14586.1"/>
    </source>
</evidence>
<feature type="signal peptide" evidence="7">
    <location>
        <begin position="1"/>
        <end position="21"/>
    </location>
</feature>
<evidence type="ECO:0000259" key="8">
    <source>
        <dbReference type="Pfam" id="PF01120"/>
    </source>
</evidence>
<dbReference type="InterPro" id="IPR017853">
    <property type="entry name" value="GH"/>
</dbReference>
<gene>
    <name evidence="9" type="ORF">EPD60_11430</name>
</gene>
<dbReference type="Gene3D" id="3.20.20.80">
    <property type="entry name" value="Glycosidases"/>
    <property type="match status" value="1"/>
</dbReference>
<comment type="similarity">
    <text evidence="2">Belongs to the glycosyl hydrolase 29 family.</text>
</comment>
<evidence type="ECO:0000256" key="1">
    <source>
        <dbReference type="ARBA" id="ARBA00004071"/>
    </source>
</evidence>
<keyword evidence="6" id="KW-0326">Glycosidase</keyword>
<keyword evidence="10" id="KW-1185">Reference proteome</keyword>
<dbReference type="PANTHER" id="PTHR10030">
    <property type="entry name" value="ALPHA-L-FUCOSIDASE"/>
    <property type="match status" value="1"/>
</dbReference>
<reference evidence="9 10" key="1">
    <citation type="submission" date="2019-03" db="EMBL/GenBank/DDBJ databases">
        <authorList>
            <person name="Kim M.K.M."/>
        </authorList>
    </citation>
    <scope>NUCLEOTIDE SEQUENCE [LARGE SCALE GENOMIC DNA]</scope>
    <source>
        <strain evidence="9 10">17J68-12</strain>
    </source>
</reference>
<dbReference type="OrthoDB" id="107551at2"/>
<dbReference type="SMART" id="SM00812">
    <property type="entry name" value="Alpha_L_fucos"/>
    <property type="match status" value="1"/>
</dbReference>
<comment type="function">
    <text evidence="1">Alpha-L-fucosidase is responsible for hydrolyzing the alpha-1,6-linked fucose joined to the reducing-end N-acetylglucosamine of the carbohydrate moieties of glycoproteins.</text>
</comment>
<dbReference type="PIRSF" id="PIRSF001092">
    <property type="entry name" value="Alpha-L-fucosidase"/>
    <property type="match status" value="1"/>
</dbReference>
<feature type="chain" id="PRO_5020287115" description="alpha-L-fucosidase" evidence="7">
    <location>
        <begin position="22"/>
        <end position="496"/>
    </location>
</feature>
<evidence type="ECO:0000256" key="4">
    <source>
        <dbReference type="ARBA" id="ARBA00022729"/>
    </source>
</evidence>